<gene>
    <name evidence="2" type="ORF">GCM10007874_72600</name>
</gene>
<dbReference type="InterPro" id="IPR009506">
    <property type="entry name" value="YjiS-like"/>
</dbReference>
<evidence type="ECO:0000313" key="3">
    <source>
        <dbReference type="Proteomes" id="UP001156882"/>
    </source>
</evidence>
<protein>
    <recommendedName>
        <fullName evidence="1">YjiS-like domain-containing protein</fullName>
    </recommendedName>
</protein>
<name>A0ABQ6CZX6_9HYPH</name>
<keyword evidence="3" id="KW-1185">Reference proteome</keyword>
<dbReference type="Proteomes" id="UP001156882">
    <property type="component" value="Unassembled WGS sequence"/>
</dbReference>
<feature type="domain" description="YjiS-like" evidence="1">
    <location>
        <begin position="15"/>
        <end position="44"/>
    </location>
</feature>
<reference evidence="3" key="1">
    <citation type="journal article" date="2019" name="Int. J. Syst. Evol. Microbiol.">
        <title>The Global Catalogue of Microorganisms (GCM) 10K type strain sequencing project: providing services to taxonomists for standard genome sequencing and annotation.</title>
        <authorList>
            <consortium name="The Broad Institute Genomics Platform"/>
            <consortium name="The Broad Institute Genome Sequencing Center for Infectious Disease"/>
            <person name="Wu L."/>
            <person name="Ma J."/>
        </authorList>
    </citation>
    <scope>NUCLEOTIDE SEQUENCE [LARGE SCALE GENOMIC DNA]</scope>
    <source>
        <strain evidence="3">NBRC 101365</strain>
    </source>
</reference>
<dbReference type="EMBL" id="BSPC01000096">
    <property type="protein sequence ID" value="GLS24239.1"/>
    <property type="molecule type" value="Genomic_DNA"/>
</dbReference>
<proteinExistence type="predicted"/>
<dbReference type="Pfam" id="PF06568">
    <property type="entry name" value="YjiS-like"/>
    <property type="match status" value="1"/>
</dbReference>
<accession>A0ABQ6CZX6</accession>
<evidence type="ECO:0000313" key="2">
    <source>
        <dbReference type="EMBL" id="GLS24239.1"/>
    </source>
</evidence>
<dbReference type="RefSeq" id="WP_284317154.1">
    <property type="nucleotide sequence ID" value="NZ_BSPC01000096.1"/>
</dbReference>
<evidence type="ECO:0000259" key="1">
    <source>
        <dbReference type="Pfam" id="PF06568"/>
    </source>
</evidence>
<sequence length="85" mass="9997">MFDWIKDILDDLLAERERRVNIRYFDGLSDQVLGDIGIERCDIEKLFDKADPYWRGRRRTFGAYWAAFVALGRARKHNGLDGYGI</sequence>
<organism evidence="2 3">
    <name type="scientific">Labrys miyagiensis</name>
    <dbReference type="NCBI Taxonomy" id="346912"/>
    <lineage>
        <taxon>Bacteria</taxon>
        <taxon>Pseudomonadati</taxon>
        <taxon>Pseudomonadota</taxon>
        <taxon>Alphaproteobacteria</taxon>
        <taxon>Hyphomicrobiales</taxon>
        <taxon>Xanthobacteraceae</taxon>
        <taxon>Labrys</taxon>
    </lineage>
</organism>
<comment type="caution">
    <text evidence="2">The sequence shown here is derived from an EMBL/GenBank/DDBJ whole genome shotgun (WGS) entry which is preliminary data.</text>
</comment>